<organism evidence="1 2">
    <name type="scientific">Burkholderia thailandensis</name>
    <dbReference type="NCBI Taxonomy" id="57975"/>
    <lineage>
        <taxon>Bacteria</taxon>
        <taxon>Pseudomonadati</taxon>
        <taxon>Pseudomonadota</taxon>
        <taxon>Betaproteobacteria</taxon>
        <taxon>Burkholderiales</taxon>
        <taxon>Burkholderiaceae</taxon>
        <taxon>Burkholderia</taxon>
        <taxon>pseudomallei group</taxon>
    </lineage>
</organism>
<dbReference type="EMBL" id="QXCT01000001">
    <property type="protein sequence ID" value="MDW9252795.1"/>
    <property type="molecule type" value="Genomic_DNA"/>
</dbReference>
<name>A0AAW9CQB3_BURTH</name>
<evidence type="ECO:0000313" key="2">
    <source>
        <dbReference type="Proteomes" id="UP001272137"/>
    </source>
</evidence>
<reference evidence="1" key="1">
    <citation type="submission" date="2018-08" db="EMBL/GenBank/DDBJ databases">
        <title>Identification of Burkholderia cepacia strains that express a Burkholderia pseudomallei-like capsular polysaccharide.</title>
        <authorList>
            <person name="Burtnick M.N."/>
            <person name="Vongsouvath M."/>
            <person name="Newton P."/>
            <person name="Wuthiekanun V."/>
            <person name="Limmathurotsakul D."/>
            <person name="Brett P.J."/>
            <person name="Chantratita N."/>
            <person name="Dance D.A."/>
        </authorList>
    </citation>
    <scope>NUCLEOTIDE SEQUENCE</scope>
    <source>
        <strain evidence="1">SBXCC001</strain>
    </source>
</reference>
<sequence>MPQCKHEVNMTFLSRSRRSERRARCSGFIGEPGVQAA</sequence>
<protein>
    <submittedName>
        <fullName evidence="1">Uncharacterized protein</fullName>
    </submittedName>
</protein>
<accession>A0AAW9CQB3</accession>
<comment type="caution">
    <text evidence="1">The sequence shown here is derived from an EMBL/GenBank/DDBJ whole genome shotgun (WGS) entry which is preliminary data.</text>
</comment>
<dbReference type="AlphaFoldDB" id="A0AAW9CQB3"/>
<proteinExistence type="predicted"/>
<evidence type="ECO:0000313" key="1">
    <source>
        <dbReference type="EMBL" id="MDW9252795.1"/>
    </source>
</evidence>
<dbReference type="Proteomes" id="UP001272137">
    <property type="component" value="Unassembled WGS sequence"/>
</dbReference>
<gene>
    <name evidence="1" type="ORF">C7S16_4229</name>
</gene>